<evidence type="ECO:0000256" key="2">
    <source>
        <dbReference type="ARBA" id="ARBA00001946"/>
    </source>
</evidence>
<dbReference type="InParanoid" id="A0A1E7F419"/>
<organism evidence="10 11">
    <name type="scientific">Fragilariopsis cylindrus CCMP1102</name>
    <dbReference type="NCBI Taxonomy" id="635003"/>
    <lineage>
        <taxon>Eukaryota</taxon>
        <taxon>Sar</taxon>
        <taxon>Stramenopiles</taxon>
        <taxon>Ochrophyta</taxon>
        <taxon>Bacillariophyta</taxon>
        <taxon>Bacillariophyceae</taxon>
        <taxon>Bacillariophycidae</taxon>
        <taxon>Bacillariales</taxon>
        <taxon>Bacillariaceae</taxon>
        <taxon>Fragilariopsis</taxon>
    </lineage>
</organism>
<reference evidence="10 11" key="1">
    <citation type="submission" date="2016-09" db="EMBL/GenBank/DDBJ databases">
        <title>Extensive genetic diversity and differential bi-allelic expression allows diatom success in the polar Southern Ocean.</title>
        <authorList>
            <consortium name="DOE Joint Genome Institute"/>
            <person name="Mock T."/>
            <person name="Otillar R.P."/>
            <person name="Strauss J."/>
            <person name="Dupont C."/>
            <person name="Frickenhaus S."/>
            <person name="Maumus F."/>
            <person name="Mcmullan M."/>
            <person name="Sanges R."/>
            <person name="Schmutz J."/>
            <person name="Toseland A."/>
            <person name="Valas R."/>
            <person name="Veluchamy A."/>
            <person name="Ward B.J."/>
            <person name="Allen A."/>
            <person name="Barry K."/>
            <person name="Falciatore A."/>
            <person name="Ferrante M."/>
            <person name="Fortunato A.E."/>
            <person name="Gloeckner G."/>
            <person name="Gruber A."/>
            <person name="Hipkin R."/>
            <person name="Janech M."/>
            <person name="Kroth P."/>
            <person name="Leese F."/>
            <person name="Lindquist E."/>
            <person name="Lyon B.R."/>
            <person name="Martin J."/>
            <person name="Mayer C."/>
            <person name="Parker M."/>
            <person name="Quesneville H."/>
            <person name="Raymond J."/>
            <person name="Uhlig C."/>
            <person name="Valentin K.U."/>
            <person name="Worden A.Z."/>
            <person name="Armbrust E.V."/>
            <person name="Bowler C."/>
            <person name="Green B."/>
            <person name="Moulton V."/>
            <person name="Van Oosterhout C."/>
            <person name="Grigoriev I."/>
        </authorList>
    </citation>
    <scope>NUCLEOTIDE SEQUENCE [LARGE SCALE GENOMIC DNA]</scope>
    <source>
        <strain evidence="10 11">CCMP1102</strain>
    </source>
</reference>
<dbReference type="PANTHER" id="PTHR12992">
    <property type="entry name" value="NUDIX HYDROLASE"/>
    <property type="match status" value="1"/>
</dbReference>
<dbReference type="GO" id="GO:0010945">
    <property type="term" value="F:coenzyme A diphosphatase activity"/>
    <property type="evidence" value="ECO:0007669"/>
    <property type="project" value="InterPro"/>
</dbReference>
<keyword evidence="5" id="KW-0378">Hydrolase</keyword>
<evidence type="ECO:0000313" key="10">
    <source>
        <dbReference type="EMBL" id="OEU12745.1"/>
    </source>
</evidence>
<dbReference type="InterPro" id="IPR015797">
    <property type="entry name" value="NUDIX_hydrolase-like_dom_sf"/>
</dbReference>
<protein>
    <recommendedName>
        <fullName evidence="9">Nudix hydrolase domain-containing protein</fullName>
    </recommendedName>
</protein>
<dbReference type="PROSITE" id="PS01293">
    <property type="entry name" value="NUDIX_COA"/>
    <property type="match status" value="1"/>
</dbReference>
<evidence type="ECO:0000256" key="7">
    <source>
        <dbReference type="ARBA" id="ARBA00023211"/>
    </source>
</evidence>
<keyword evidence="7" id="KW-0464">Manganese</keyword>
<dbReference type="GO" id="GO:0000287">
    <property type="term" value="F:magnesium ion binding"/>
    <property type="evidence" value="ECO:0007669"/>
    <property type="project" value="InterPro"/>
</dbReference>
<comment type="similarity">
    <text evidence="3">Belongs to the Nudix hydrolase family. PCD1 subfamily.</text>
</comment>
<evidence type="ECO:0000259" key="9">
    <source>
        <dbReference type="PROSITE" id="PS51462"/>
    </source>
</evidence>
<feature type="region of interest" description="Disordered" evidence="8">
    <location>
        <begin position="33"/>
        <end position="52"/>
    </location>
</feature>
<dbReference type="GO" id="GO:0015938">
    <property type="term" value="P:coenzyme A catabolic process"/>
    <property type="evidence" value="ECO:0007669"/>
    <property type="project" value="TreeGrafter"/>
</dbReference>
<dbReference type="Pfam" id="PF00293">
    <property type="entry name" value="NUDIX"/>
    <property type="match status" value="1"/>
</dbReference>
<dbReference type="InterPro" id="IPR045121">
    <property type="entry name" value="CoAse"/>
</dbReference>
<evidence type="ECO:0000256" key="3">
    <source>
        <dbReference type="ARBA" id="ARBA00006506"/>
    </source>
</evidence>
<evidence type="ECO:0000256" key="5">
    <source>
        <dbReference type="ARBA" id="ARBA00022801"/>
    </source>
</evidence>
<keyword evidence="11" id="KW-1185">Reference proteome</keyword>
<evidence type="ECO:0000313" key="11">
    <source>
        <dbReference type="Proteomes" id="UP000095751"/>
    </source>
</evidence>
<evidence type="ECO:0000256" key="8">
    <source>
        <dbReference type="SAM" id="MobiDB-lite"/>
    </source>
</evidence>
<keyword evidence="4" id="KW-0479">Metal-binding</keyword>
<evidence type="ECO:0000256" key="1">
    <source>
        <dbReference type="ARBA" id="ARBA00001936"/>
    </source>
</evidence>
<gene>
    <name evidence="10" type="ORF">FRACYDRAFT_191150</name>
</gene>
<dbReference type="CDD" id="cd03426">
    <property type="entry name" value="NUDIX_CoAse_Nudt7"/>
    <property type="match status" value="1"/>
</dbReference>
<dbReference type="EMBL" id="KV784364">
    <property type="protein sequence ID" value="OEU12745.1"/>
    <property type="molecule type" value="Genomic_DNA"/>
</dbReference>
<dbReference type="GO" id="GO:0030145">
    <property type="term" value="F:manganese ion binding"/>
    <property type="evidence" value="ECO:0007669"/>
    <property type="project" value="InterPro"/>
</dbReference>
<feature type="domain" description="Nudix hydrolase" evidence="9">
    <location>
        <begin position="54"/>
        <end position="185"/>
    </location>
</feature>
<dbReference type="Proteomes" id="UP000095751">
    <property type="component" value="Unassembled WGS sequence"/>
</dbReference>
<dbReference type="SUPFAM" id="SSF55811">
    <property type="entry name" value="Nudix"/>
    <property type="match status" value="1"/>
</dbReference>
<keyword evidence="6" id="KW-0460">Magnesium</keyword>
<dbReference type="PANTHER" id="PTHR12992:SF24">
    <property type="entry name" value="PEROXISOMAL COENZYME A DIPHOSPHATASE NUDT7"/>
    <property type="match status" value="1"/>
</dbReference>
<dbReference type="OrthoDB" id="206213at2759"/>
<proteinExistence type="inferred from homology"/>
<name>A0A1E7F419_9STRA</name>
<sequence>MNNNNIGDDNKNTPTTSYTTCTANNTRSKAVSNISNKKHKRKSKINPRHGSLKQDGRAASVLILISSDRNVLFTLRSNTLRSHPGEVCFPGGRQDTEDDKDVFYTAFRETYEEVGLNFLPTNDDNDNDNEDDIRVICRMPTVESIGRLCVTPIVVLHLTKTSNELQKELILNKEEVDSAFWTPIS</sequence>
<dbReference type="InterPro" id="IPR000086">
    <property type="entry name" value="NUDIX_hydrolase_dom"/>
</dbReference>
<evidence type="ECO:0000256" key="4">
    <source>
        <dbReference type="ARBA" id="ARBA00022723"/>
    </source>
</evidence>
<dbReference type="InterPro" id="IPR000059">
    <property type="entry name" value="NUDIX_hydrolase_NudL_CS"/>
</dbReference>
<feature type="compositionally biased region" description="Basic residues" evidence="8">
    <location>
        <begin position="36"/>
        <end position="51"/>
    </location>
</feature>
<feature type="non-terminal residue" evidence="10">
    <location>
        <position position="185"/>
    </location>
</feature>
<dbReference type="GO" id="GO:0009132">
    <property type="term" value="P:nucleoside diphosphate metabolic process"/>
    <property type="evidence" value="ECO:0007669"/>
    <property type="project" value="InterPro"/>
</dbReference>
<dbReference type="PROSITE" id="PS51462">
    <property type="entry name" value="NUDIX"/>
    <property type="match status" value="1"/>
</dbReference>
<dbReference type="Gene3D" id="3.90.79.10">
    <property type="entry name" value="Nucleoside Triphosphate Pyrophosphohydrolase"/>
    <property type="match status" value="1"/>
</dbReference>
<evidence type="ECO:0000256" key="6">
    <source>
        <dbReference type="ARBA" id="ARBA00022842"/>
    </source>
</evidence>
<dbReference type="KEGG" id="fcy:FRACYDRAFT_191150"/>
<accession>A0A1E7F419</accession>
<comment type="cofactor">
    <cofactor evidence="2">
        <name>Mg(2+)</name>
        <dbReference type="ChEBI" id="CHEBI:18420"/>
    </cofactor>
</comment>
<dbReference type="AlphaFoldDB" id="A0A1E7F419"/>
<comment type="cofactor">
    <cofactor evidence="1">
        <name>Mn(2+)</name>
        <dbReference type="ChEBI" id="CHEBI:29035"/>
    </cofactor>
</comment>